<dbReference type="EMBL" id="JANPWB010000007">
    <property type="protein sequence ID" value="KAJ1170272.1"/>
    <property type="molecule type" value="Genomic_DNA"/>
</dbReference>
<comment type="caution">
    <text evidence="2">The sequence shown here is derived from an EMBL/GenBank/DDBJ whole genome shotgun (WGS) entry which is preliminary data.</text>
</comment>
<dbReference type="AlphaFoldDB" id="A0AAV7T179"/>
<feature type="compositionally biased region" description="Basic and acidic residues" evidence="1">
    <location>
        <begin position="1"/>
        <end position="21"/>
    </location>
</feature>
<accession>A0AAV7T179</accession>
<name>A0AAV7T179_PLEWA</name>
<evidence type="ECO:0000256" key="1">
    <source>
        <dbReference type="SAM" id="MobiDB-lite"/>
    </source>
</evidence>
<feature type="compositionally biased region" description="Low complexity" evidence="1">
    <location>
        <begin position="32"/>
        <end position="45"/>
    </location>
</feature>
<keyword evidence="3" id="KW-1185">Reference proteome</keyword>
<gene>
    <name evidence="2" type="ORF">NDU88_002152</name>
</gene>
<organism evidence="2 3">
    <name type="scientific">Pleurodeles waltl</name>
    <name type="common">Iberian ribbed newt</name>
    <dbReference type="NCBI Taxonomy" id="8319"/>
    <lineage>
        <taxon>Eukaryota</taxon>
        <taxon>Metazoa</taxon>
        <taxon>Chordata</taxon>
        <taxon>Craniata</taxon>
        <taxon>Vertebrata</taxon>
        <taxon>Euteleostomi</taxon>
        <taxon>Amphibia</taxon>
        <taxon>Batrachia</taxon>
        <taxon>Caudata</taxon>
        <taxon>Salamandroidea</taxon>
        <taxon>Salamandridae</taxon>
        <taxon>Pleurodelinae</taxon>
        <taxon>Pleurodeles</taxon>
    </lineage>
</organism>
<protein>
    <submittedName>
        <fullName evidence="2">Uncharacterized protein</fullName>
    </submittedName>
</protein>
<proteinExistence type="predicted"/>
<feature type="region of interest" description="Disordered" evidence="1">
    <location>
        <begin position="1"/>
        <end position="73"/>
    </location>
</feature>
<evidence type="ECO:0000313" key="2">
    <source>
        <dbReference type="EMBL" id="KAJ1170272.1"/>
    </source>
</evidence>
<dbReference type="Proteomes" id="UP001066276">
    <property type="component" value="Chromosome 4_1"/>
</dbReference>
<evidence type="ECO:0000313" key="3">
    <source>
        <dbReference type="Proteomes" id="UP001066276"/>
    </source>
</evidence>
<feature type="compositionally biased region" description="Basic and acidic residues" evidence="1">
    <location>
        <begin position="46"/>
        <end position="58"/>
    </location>
</feature>
<sequence length="73" mass="7471">MGLAAKERAWLEGQRRTRGESGGRGARTGPQDIATTGAGDGIAADSEARPCGAREARLRFSNTEAGRSGPGAD</sequence>
<reference evidence="2" key="1">
    <citation type="journal article" date="2022" name="bioRxiv">
        <title>Sequencing and chromosome-scale assembly of the giantPleurodeles waltlgenome.</title>
        <authorList>
            <person name="Brown T."/>
            <person name="Elewa A."/>
            <person name="Iarovenko S."/>
            <person name="Subramanian E."/>
            <person name="Araus A.J."/>
            <person name="Petzold A."/>
            <person name="Susuki M."/>
            <person name="Suzuki K.-i.T."/>
            <person name="Hayashi T."/>
            <person name="Toyoda A."/>
            <person name="Oliveira C."/>
            <person name="Osipova E."/>
            <person name="Leigh N.D."/>
            <person name="Simon A."/>
            <person name="Yun M.H."/>
        </authorList>
    </citation>
    <scope>NUCLEOTIDE SEQUENCE</scope>
    <source>
        <strain evidence="2">20211129_DDA</strain>
        <tissue evidence="2">Liver</tissue>
    </source>
</reference>